<name>A0AAE3Y0E7_VARPD</name>
<comment type="subcellular location">
    <subcellularLocation>
        <location evidence="1">Membrane</location>
        <topology evidence="1">Single-pass membrane protein</topology>
    </subcellularLocation>
</comment>
<keyword evidence="5" id="KW-0472">Membrane</keyword>
<dbReference type="Pfam" id="PF03743">
    <property type="entry name" value="TrbI"/>
    <property type="match status" value="1"/>
</dbReference>
<dbReference type="AlphaFoldDB" id="A0AAE3Y0E7"/>
<gene>
    <name evidence="7" type="ORF">J2738_004250</name>
</gene>
<dbReference type="InterPro" id="IPR042217">
    <property type="entry name" value="T4SS_VirB10/TrbI"/>
</dbReference>
<proteinExistence type="inferred from homology"/>
<reference evidence="7" key="1">
    <citation type="submission" date="2023-07" db="EMBL/GenBank/DDBJ databases">
        <title>Sorghum-associated microbial communities from plants grown in Nebraska, USA.</title>
        <authorList>
            <person name="Schachtman D."/>
        </authorList>
    </citation>
    <scope>NUCLEOTIDE SEQUENCE</scope>
    <source>
        <strain evidence="7">DS2114</strain>
    </source>
</reference>
<dbReference type="CDD" id="cd16429">
    <property type="entry name" value="VirB10"/>
    <property type="match status" value="1"/>
</dbReference>
<accession>A0AAE3Y0E7</accession>
<keyword evidence="4" id="KW-1133">Transmembrane helix</keyword>
<dbReference type="Gene3D" id="2.40.128.260">
    <property type="entry name" value="Type IV secretion system, VirB10/TraB/TrbI"/>
    <property type="match status" value="1"/>
</dbReference>
<comment type="similarity">
    <text evidence="2">Belongs to the TrbI/VirB10 family.</text>
</comment>
<dbReference type="Proteomes" id="UP001184828">
    <property type="component" value="Unassembled WGS sequence"/>
</dbReference>
<feature type="region of interest" description="Disordered" evidence="6">
    <location>
        <begin position="179"/>
        <end position="208"/>
    </location>
</feature>
<evidence type="ECO:0000313" key="7">
    <source>
        <dbReference type="EMBL" id="MDR6428095.1"/>
    </source>
</evidence>
<dbReference type="GO" id="GO:0016020">
    <property type="term" value="C:membrane"/>
    <property type="evidence" value="ECO:0007669"/>
    <property type="project" value="UniProtKB-SubCell"/>
</dbReference>
<dbReference type="InterPro" id="IPR005498">
    <property type="entry name" value="T4SS_VirB10/TraB/TrbI"/>
</dbReference>
<sequence>MSAEDILPPPSSQVPPKIAPEAVALRAQPRSVVRLNRRMLAVGAGTLAAAVLGGTMWSLQSQKRERNPAAELYNVDRVARADGLDQLPKDYAGMPPPSKPAPPVLGPPLPGDLGSAMVKAQQPIEMRAAGNGVDPAQAERLAAEEAARSSVFFRRSGDGAASKRGAVADGGALPAPAADASGLTAGQQPFNSLGAMSPAVASPTDPVVEQNRQDRKEAFLANAGDTGTRNPGSLQLPASPYQVMAGTVIPAALVTGINSDLPGQVVANVTEAVYDTATGRHLLIPQGSRLIGRYDSQVAFGQRRVLLVWTRLILPDTSSVALDRLPGIDPAGYAGLEDAIDWHWDRILAGAALSTLLGVGAELATPQNRTDQDGNRLVIAVREGAQDTVNQAGQEITKRNASIQPTLTIRRGFPMRVMVNKDLVLRPYQPLFFQRGASQ</sequence>
<protein>
    <submittedName>
        <fullName evidence="7">Type IV secretion system protein VirB10</fullName>
    </submittedName>
</protein>
<dbReference type="RefSeq" id="WP_309929055.1">
    <property type="nucleotide sequence ID" value="NZ_JAVDQZ010000006.1"/>
</dbReference>
<evidence type="ECO:0000256" key="1">
    <source>
        <dbReference type="ARBA" id="ARBA00004167"/>
    </source>
</evidence>
<comment type="caution">
    <text evidence="7">The sequence shown here is derived from an EMBL/GenBank/DDBJ whole genome shotgun (WGS) entry which is preliminary data.</text>
</comment>
<organism evidence="7 8">
    <name type="scientific">Variovorax paradoxus</name>
    <dbReference type="NCBI Taxonomy" id="34073"/>
    <lineage>
        <taxon>Bacteria</taxon>
        <taxon>Pseudomonadati</taxon>
        <taxon>Pseudomonadota</taxon>
        <taxon>Betaproteobacteria</taxon>
        <taxon>Burkholderiales</taxon>
        <taxon>Comamonadaceae</taxon>
        <taxon>Variovorax</taxon>
    </lineage>
</organism>
<dbReference type="EMBL" id="JAVDQZ010000006">
    <property type="protein sequence ID" value="MDR6428095.1"/>
    <property type="molecule type" value="Genomic_DNA"/>
</dbReference>
<evidence type="ECO:0000256" key="3">
    <source>
        <dbReference type="ARBA" id="ARBA00022692"/>
    </source>
</evidence>
<keyword evidence="3" id="KW-0812">Transmembrane</keyword>
<evidence type="ECO:0000256" key="2">
    <source>
        <dbReference type="ARBA" id="ARBA00010265"/>
    </source>
</evidence>
<evidence type="ECO:0000256" key="6">
    <source>
        <dbReference type="SAM" id="MobiDB-lite"/>
    </source>
</evidence>
<evidence type="ECO:0000256" key="5">
    <source>
        <dbReference type="ARBA" id="ARBA00023136"/>
    </source>
</evidence>
<evidence type="ECO:0000313" key="8">
    <source>
        <dbReference type="Proteomes" id="UP001184828"/>
    </source>
</evidence>
<evidence type="ECO:0000256" key="4">
    <source>
        <dbReference type="ARBA" id="ARBA00022989"/>
    </source>
</evidence>